<proteinExistence type="predicted"/>
<gene>
    <name evidence="2" type="ORF">FHS44_002705</name>
</gene>
<sequence>MDHWEEIRKLVEERRADRIAGRITTLDAAARKEVASRLPGLLKELRGRSDRWDDSLVRRGSALRVAGAGTLGGAAAVASWLYRRDFAPQWAGPDNDVNLVLAVIADRPAAWRADLAERLALRTRAADDRGMTLALTLLRETGVEPPAHDPLAAGWVSRRPARLAADPLLGHLLPRLFEAQGVGRALRGERNPREGWLAALTGLAETGRVERETLVEGCLRRFLLGGTANDLRFFVNLHEALDPSPEEAARHADDYLRLLAASPGPVATLAVRRLRGCDLAAADLAEAWDCLLFRQERTLVRAGLAWLDRSVRRDPALAAVIAAPLARAFAAESVEIQVKAVELALAHAAAMGEEGRAVVREAAAQLAPHLAERAVAALGDTPGDGEAPVFAVFAPPPLPEPRERSRALQPPPASAGELADLLEWRDDSWQSWERLLAGFVTLVVKDREAVTAALRPWLLGDSIWPSRGETWERRASRPPWLFGESAWPHQGETWERTDQWLWGAVRALVTAASGKGFCRTLMPSTDLPAPHRLLLHRAAEVMLAVGENTLPPLLLATPTHDTGHVAAAELVRRMEVVEAAGARPLAADLQQALLRLPRDPDSEAAARAARLTSPAGAILAAWTRPEAEVTFDRPREQGEPGPTPVITAATTGLPLADLMFRASRRRDGDGHLDWWPSTLPSHREVAAAHLVPYALVGSWGTRTVRLEQARDLVRAEGPVGEAFSTVLARTLGDPRTSEAADVLVEAAARDGLPVAEIGSQAGVLVAAGRIKVADLTATLDTAARLGAHESVWRIAAAALPTLLPAPGERSRTGLAGFVTLAATVAGWCGARGEIPEVRDLAARRGGSGLLREVRALHDLLTVGPAEKE</sequence>
<reference evidence="2 3" key="1">
    <citation type="submission" date="2020-08" db="EMBL/GenBank/DDBJ databases">
        <title>Genomic Encyclopedia of Type Strains, Phase III (KMG-III): the genomes of soil and plant-associated and newly described type strains.</title>
        <authorList>
            <person name="Whitman W."/>
        </authorList>
    </citation>
    <scope>NUCLEOTIDE SEQUENCE [LARGE SCALE GENOMIC DNA]</scope>
    <source>
        <strain evidence="2 3">CECT 8840</strain>
    </source>
</reference>
<dbReference type="EMBL" id="JACHJP010000002">
    <property type="protein sequence ID" value="MBB4915620.1"/>
    <property type="molecule type" value="Genomic_DNA"/>
</dbReference>
<dbReference type="InterPro" id="IPR056726">
    <property type="entry name" value="DUF7824"/>
</dbReference>
<protein>
    <recommendedName>
        <fullName evidence="1">DUF7824 domain-containing protein</fullName>
    </recommendedName>
</protein>
<comment type="caution">
    <text evidence="2">The sequence shown here is derived from an EMBL/GenBank/DDBJ whole genome shotgun (WGS) entry which is preliminary data.</text>
</comment>
<evidence type="ECO:0000313" key="2">
    <source>
        <dbReference type="EMBL" id="MBB4915620.1"/>
    </source>
</evidence>
<dbReference type="Pfam" id="PF25148">
    <property type="entry name" value="DUF7824"/>
    <property type="match status" value="1"/>
</dbReference>
<evidence type="ECO:0000313" key="3">
    <source>
        <dbReference type="Proteomes" id="UP000552644"/>
    </source>
</evidence>
<keyword evidence="3" id="KW-1185">Reference proteome</keyword>
<name>A0A7W7QL65_9ACTN</name>
<dbReference type="AlphaFoldDB" id="A0A7W7QL65"/>
<feature type="domain" description="DUF7824" evidence="1">
    <location>
        <begin position="544"/>
        <end position="612"/>
    </location>
</feature>
<dbReference type="RefSeq" id="WP_184714260.1">
    <property type="nucleotide sequence ID" value="NZ_JACHJP010000002.1"/>
</dbReference>
<organism evidence="2 3">
    <name type="scientific">Streptosporangium saharense</name>
    <dbReference type="NCBI Taxonomy" id="1706840"/>
    <lineage>
        <taxon>Bacteria</taxon>
        <taxon>Bacillati</taxon>
        <taxon>Actinomycetota</taxon>
        <taxon>Actinomycetes</taxon>
        <taxon>Streptosporangiales</taxon>
        <taxon>Streptosporangiaceae</taxon>
        <taxon>Streptosporangium</taxon>
    </lineage>
</organism>
<evidence type="ECO:0000259" key="1">
    <source>
        <dbReference type="Pfam" id="PF25148"/>
    </source>
</evidence>
<dbReference type="Proteomes" id="UP000552644">
    <property type="component" value="Unassembled WGS sequence"/>
</dbReference>
<accession>A0A7W7QL65</accession>